<dbReference type="GO" id="GO:0005509">
    <property type="term" value="F:calcium ion binding"/>
    <property type="evidence" value="ECO:0007669"/>
    <property type="project" value="InterPro"/>
</dbReference>
<proteinExistence type="predicted"/>
<evidence type="ECO:0000313" key="5">
    <source>
        <dbReference type="Proteomes" id="UP000887572"/>
    </source>
</evidence>
<sequence length="650" mass="74187">MSNAAPRNHVSELFELCDSGKKGFLTKDDLHLACPQLNEEEITFIFSCLDTNNSGSIDKAEFVAGFEETLCKGESRGFNGMQRKISTTEYFEDEDQQEVHILLGDEGAADEGHTSNVANGTFNYPRRRPKPPRLTKDQTFKVPPQMTLDIPCKEEVLQLYEELQSSGVPQIMSRFEEVVGNLCREIDHKRDENERLQHQQKAERESYNKRMAALENEIDQQLLVAEKKAREEERERLAKEKEELKERLEREMGDLQTNIEHLQKMEKMLKKEAQKNGNQDKLKEKLEEIARENRTLKNNLAENHLEMTLIKAELVEIKSEYENRTLLMALEQEHEQPSAAEAQQIQRQLQLLYDANKRLHDTNDNLRGALDQRTSAIKQLNMLHQHPSLSAFLSPYSRNDSLMSFPDSSATSPPHLQTPDDDNDSGFPPRTCASASVDTVSPVPMTLDQQLMMAKQFTANGNAMSRDGMSWVEKSRGGMSWVEKSRDGMSWVEKSRGGMSWVEKSRDGMSWVEKSRGGMSWVEKSRGGMSWVEKSRGGMSWVEKSRGGMSWVEKSRGGMSWVEKSRGGIVVAMSWVEKSRDGMSWVRRVVRSRGLRRVVGGMSWVEKSRAESWVEKSRDGMSWVEKSRAGGMSWVEKSRGGMSWVEKSRG</sequence>
<protein>
    <submittedName>
        <fullName evidence="6">EF-hand domain-containing protein</fullName>
    </submittedName>
</protein>
<keyword evidence="2" id="KW-0175">Coiled coil</keyword>
<reference evidence="6" key="1">
    <citation type="submission" date="2022-11" db="UniProtKB">
        <authorList>
            <consortium name="WormBaseParasite"/>
        </authorList>
    </citation>
    <scope>IDENTIFICATION</scope>
</reference>
<evidence type="ECO:0000259" key="4">
    <source>
        <dbReference type="PROSITE" id="PS50222"/>
    </source>
</evidence>
<evidence type="ECO:0000313" key="6">
    <source>
        <dbReference type="WBParaSite" id="Gr19_v10_g1411.t1"/>
    </source>
</evidence>
<feature type="region of interest" description="Disordered" evidence="3">
    <location>
        <begin position="403"/>
        <end position="441"/>
    </location>
</feature>
<dbReference type="InterPro" id="IPR018247">
    <property type="entry name" value="EF_Hand_1_Ca_BS"/>
</dbReference>
<evidence type="ECO:0000256" key="2">
    <source>
        <dbReference type="SAM" id="Coils"/>
    </source>
</evidence>
<dbReference type="PROSITE" id="PS00018">
    <property type="entry name" value="EF_HAND_1"/>
    <property type="match status" value="1"/>
</dbReference>
<name>A0A914H842_GLORO</name>
<feature type="region of interest" description="Disordered" evidence="3">
    <location>
        <begin position="109"/>
        <end position="135"/>
    </location>
</feature>
<feature type="coiled-coil region" evidence="2">
    <location>
        <begin position="179"/>
        <end position="306"/>
    </location>
</feature>
<dbReference type="AlphaFoldDB" id="A0A914H842"/>
<evidence type="ECO:0000256" key="3">
    <source>
        <dbReference type="SAM" id="MobiDB-lite"/>
    </source>
</evidence>
<organism evidence="5 6">
    <name type="scientific">Globodera rostochiensis</name>
    <name type="common">Golden nematode worm</name>
    <name type="synonym">Heterodera rostochiensis</name>
    <dbReference type="NCBI Taxonomy" id="31243"/>
    <lineage>
        <taxon>Eukaryota</taxon>
        <taxon>Metazoa</taxon>
        <taxon>Ecdysozoa</taxon>
        <taxon>Nematoda</taxon>
        <taxon>Chromadorea</taxon>
        <taxon>Rhabditida</taxon>
        <taxon>Tylenchina</taxon>
        <taxon>Tylenchomorpha</taxon>
        <taxon>Tylenchoidea</taxon>
        <taxon>Heteroderidae</taxon>
        <taxon>Heteroderinae</taxon>
        <taxon>Globodera</taxon>
    </lineage>
</organism>
<accession>A0A914H842</accession>
<dbReference type="InterPro" id="IPR002048">
    <property type="entry name" value="EF_hand_dom"/>
</dbReference>
<dbReference type="CDD" id="cd00051">
    <property type="entry name" value="EFh"/>
    <property type="match status" value="1"/>
</dbReference>
<dbReference type="Pfam" id="PF13499">
    <property type="entry name" value="EF-hand_7"/>
    <property type="match status" value="1"/>
</dbReference>
<dbReference type="WBParaSite" id="Gr19_v10_g1411.t1">
    <property type="protein sequence ID" value="Gr19_v10_g1411.t1"/>
    <property type="gene ID" value="Gr19_v10_g1411"/>
</dbReference>
<dbReference type="Proteomes" id="UP000887572">
    <property type="component" value="Unplaced"/>
</dbReference>
<feature type="domain" description="EF-hand" evidence="4">
    <location>
        <begin position="37"/>
        <end position="72"/>
    </location>
</feature>
<dbReference type="InterPro" id="IPR011992">
    <property type="entry name" value="EF-hand-dom_pair"/>
</dbReference>
<dbReference type="SUPFAM" id="SSF47473">
    <property type="entry name" value="EF-hand"/>
    <property type="match status" value="1"/>
</dbReference>
<keyword evidence="5" id="KW-1185">Reference proteome</keyword>
<dbReference type="PROSITE" id="PS50222">
    <property type="entry name" value="EF_HAND_2"/>
    <property type="match status" value="1"/>
</dbReference>
<dbReference type="SMART" id="SM00054">
    <property type="entry name" value="EFh"/>
    <property type="match status" value="2"/>
</dbReference>
<dbReference type="Gene3D" id="1.10.238.10">
    <property type="entry name" value="EF-hand"/>
    <property type="match status" value="1"/>
</dbReference>
<keyword evidence="1" id="KW-0106">Calcium</keyword>
<evidence type="ECO:0000256" key="1">
    <source>
        <dbReference type="ARBA" id="ARBA00022837"/>
    </source>
</evidence>
<feature type="compositionally biased region" description="Polar residues" evidence="3">
    <location>
        <begin position="403"/>
        <end position="415"/>
    </location>
</feature>